<evidence type="ECO:0000313" key="2">
    <source>
        <dbReference type="EMBL" id="EEQ49443.1"/>
    </source>
</evidence>
<dbReference type="Proteomes" id="UP000005309">
    <property type="component" value="Unassembled WGS sequence"/>
</dbReference>
<dbReference type="HOGENOM" id="CLU_1007930_0_0_9"/>
<dbReference type="SUPFAM" id="SSF48452">
    <property type="entry name" value="TPR-like"/>
    <property type="match status" value="1"/>
</dbReference>
<evidence type="ECO:0008006" key="4">
    <source>
        <dbReference type="Google" id="ProtNLM"/>
    </source>
</evidence>
<accession>C4V1A7</accession>
<keyword evidence="1" id="KW-0472">Membrane</keyword>
<feature type="transmembrane region" description="Helical" evidence="1">
    <location>
        <begin position="26"/>
        <end position="45"/>
    </location>
</feature>
<sequence>MGDCREGRDPQEGGTAMLQEIQRSSLVLTVLISAVLVAGVIFLLPSLMQTYYWRIAGAIAGAGLLVTLYNRLMAARARRRTEHEPLILEKCCTDTCMDTADDAPVRLDASVTILPRKTSVEENLPESLEALLDIAYESAETEPLRAVAAYRRALSSYPNNSYMPFLIIELSTLYKRLGNYAAALGLLDEALTLPIIAKNVVMVQEFERSRKILRAVSDMLTARGTPALPFGDVPEDVLAAADRQADGQ</sequence>
<protein>
    <recommendedName>
        <fullName evidence="4">Tetratricopeptide repeat protein</fullName>
    </recommendedName>
</protein>
<proteinExistence type="predicted"/>
<evidence type="ECO:0000256" key="1">
    <source>
        <dbReference type="SAM" id="Phobius"/>
    </source>
</evidence>
<keyword evidence="1" id="KW-1133">Transmembrane helix</keyword>
<dbReference type="InterPro" id="IPR011990">
    <property type="entry name" value="TPR-like_helical_dom_sf"/>
</dbReference>
<dbReference type="EMBL" id="ACLA01000004">
    <property type="protein sequence ID" value="EEQ49443.1"/>
    <property type="molecule type" value="Genomic_DNA"/>
</dbReference>
<keyword evidence="1" id="KW-0812">Transmembrane</keyword>
<name>C4V1A7_9FIRM</name>
<organism evidence="2 3">
    <name type="scientific">Selenomonas flueggei ATCC 43531</name>
    <dbReference type="NCBI Taxonomy" id="638302"/>
    <lineage>
        <taxon>Bacteria</taxon>
        <taxon>Bacillati</taxon>
        <taxon>Bacillota</taxon>
        <taxon>Negativicutes</taxon>
        <taxon>Selenomonadales</taxon>
        <taxon>Selenomonadaceae</taxon>
        <taxon>Selenomonas</taxon>
    </lineage>
</organism>
<gene>
    <name evidence="2" type="ORF">HMPREF0908_0301</name>
</gene>
<dbReference type="Gene3D" id="1.25.40.10">
    <property type="entry name" value="Tetratricopeptide repeat domain"/>
    <property type="match status" value="1"/>
</dbReference>
<dbReference type="STRING" id="638302.HMPREF0908_0301"/>
<reference evidence="2 3" key="1">
    <citation type="submission" date="2009-04" db="EMBL/GenBank/DDBJ databases">
        <authorList>
            <person name="Qin X."/>
            <person name="Bachman B."/>
            <person name="Battles P."/>
            <person name="Bell A."/>
            <person name="Bess C."/>
            <person name="Bickham C."/>
            <person name="Chaboub L."/>
            <person name="Chen D."/>
            <person name="Coyle M."/>
            <person name="Deiros D.R."/>
            <person name="Dinh H."/>
            <person name="Forbes L."/>
            <person name="Fowler G."/>
            <person name="Francisco L."/>
            <person name="Fu Q."/>
            <person name="Gubbala S."/>
            <person name="Hale W."/>
            <person name="Han Y."/>
            <person name="Hemphill L."/>
            <person name="Highlander S.K."/>
            <person name="Hirani K."/>
            <person name="Hogues M."/>
            <person name="Jackson L."/>
            <person name="Jakkamsetti A."/>
            <person name="Javaid M."/>
            <person name="Jiang H."/>
            <person name="Korchina V."/>
            <person name="Kovar C."/>
            <person name="Lara F."/>
            <person name="Lee S."/>
            <person name="Mata R."/>
            <person name="Mathew T."/>
            <person name="Moen C."/>
            <person name="Morales K."/>
            <person name="Munidasa M."/>
            <person name="Nazareth L."/>
            <person name="Ngo R."/>
            <person name="Nguyen L."/>
            <person name="Okwuonu G."/>
            <person name="Ongeri F."/>
            <person name="Patil S."/>
            <person name="Petrosino J."/>
            <person name="Pham C."/>
            <person name="Pham P."/>
            <person name="Pu L.-L."/>
            <person name="Puazo M."/>
            <person name="Raj R."/>
            <person name="Reid J."/>
            <person name="Rouhana J."/>
            <person name="Saada N."/>
            <person name="Shang Y."/>
            <person name="Simmons D."/>
            <person name="Thornton R."/>
            <person name="Warren J."/>
            <person name="Weissenberger G."/>
            <person name="Zhang J."/>
            <person name="Zhang L."/>
            <person name="Zhou C."/>
            <person name="Zhu D."/>
            <person name="Muzny D."/>
            <person name="Worley K."/>
            <person name="Gibbs R."/>
        </authorList>
    </citation>
    <scope>NUCLEOTIDE SEQUENCE [LARGE SCALE GENOMIC DNA]</scope>
    <source>
        <strain evidence="2 3">ATCC 43531</strain>
    </source>
</reference>
<feature type="transmembrane region" description="Helical" evidence="1">
    <location>
        <begin position="51"/>
        <end position="70"/>
    </location>
</feature>
<keyword evidence="3" id="KW-1185">Reference proteome</keyword>
<evidence type="ECO:0000313" key="3">
    <source>
        <dbReference type="Proteomes" id="UP000005309"/>
    </source>
</evidence>
<dbReference type="AlphaFoldDB" id="C4V1A7"/>
<comment type="caution">
    <text evidence="2">The sequence shown here is derived from an EMBL/GenBank/DDBJ whole genome shotgun (WGS) entry which is preliminary data.</text>
</comment>